<dbReference type="HAMAP" id="MF_01337_B">
    <property type="entry name" value="Ribosomal_uL18_B"/>
    <property type="match status" value="1"/>
</dbReference>
<reference evidence="8" key="2">
    <citation type="submission" date="2020-08" db="EMBL/GenBank/DDBJ databases">
        <authorList>
            <person name="Lai Q."/>
        </authorList>
    </citation>
    <scope>NUCLEOTIDE SEQUENCE</scope>
    <source>
        <strain evidence="8">S27-2</strain>
    </source>
</reference>
<keyword evidence="3 7" id="KW-0694">RNA-binding</keyword>
<evidence type="ECO:0000313" key="9">
    <source>
        <dbReference type="Proteomes" id="UP000601768"/>
    </source>
</evidence>
<dbReference type="GO" id="GO:0022625">
    <property type="term" value="C:cytosolic large ribosomal subunit"/>
    <property type="evidence" value="ECO:0007669"/>
    <property type="project" value="TreeGrafter"/>
</dbReference>
<dbReference type="SUPFAM" id="SSF53137">
    <property type="entry name" value="Translational machinery components"/>
    <property type="match status" value="1"/>
</dbReference>
<dbReference type="EMBL" id="JACNEP010000021">
    <property type="protein sequence ID" value="MBC3767587.1"/>
    <property type="molecule type" value="Genomic_DNA"/>
</dbReference>
<proteinExistence type="inferred from homology"/>
<evidence type="ECO:0000256" key="1">
    <source>
        <dbReference type="ARBA" id="ARBA00007116"/>
    </source>
</evidence>
<evidence type="ECO:0000313" key="8">
    <source>
        <dbReference type="EMBL" id="MBC3767587.1"/>
    </source>
</evidence>
<dbReference type="Pfam" id="PF00861">
    <property type="entry name" value="Ribosomal_L18p"/>
    <property type="match status" value="1"/>
</dbReference>
<organism evidence="8 9">
    <name type="scientific">Neptunicella marina</name>
    <dbReference type="NCBI Taxonomy" id="2125989"/>
    <lineage>
        <taxon>Bacteria</taxon>
        <taxon>Pseudomonadati</taxon>
        <taxon>Pseudomonadota</taxon>
        <taxon>Gammaproteobacteria</taxon>
        <taxon>Alteromonadales</taxon>
        <taxon>Alteromonadaceae</taxon>
        <taxon>Neptunicella</taxon>
    </lineage>
</organism>
<comment type="similarity">
    <text evidence="1 7">Belongs to the universal ribosomal protein uL18 family.</text>
</comment>
<dbReference type="RefSeq" id="WP_186508198.1">
    <property type="nucleotide sequence ID" value="NZ_JACNEP010000021.1"/>
</dbReference>
<comment type="subunit">
    <text evidence="7">Part of the 50S ribosomal subunit; part of the 5S rRNA/L5/L18/L25 subcomplex. Contacts the 5S and 23S rRNAs.</text>
</comment>
<dbReference type="FunFam" id="3.30.420.100:FF:000001">
    <property type="entry name" value="50S ribosomal protein L18"/>
    <property type="match status" value="1"/>
</dbReference>
<evidence type="ECO:0000256" key="7">
    <source>
        <dbReference type="HAMAP-Rule" id="MF_01337"/>
    </source>
</evidence>
<dbReference type="AlphaFoldDB" id="A0A8J6M409"/>
<gene>
    <name evidence="7 8" type="primary">rplR</name>
    <name evidence="8" type="ORF">H8B19_17035</name>
</gene>
<dbReference type="CDD" id="cd00432">
    <property type="entry name" value="Ribosomal_L18_L5e"/>
    <property type="match status" value="1"/>
</dbReference>
<dbReference type="GO" id="GO:0008097">
    <property type="term" value="F:5S rRNA binding"/>
    <property type="evidence" value="ECO:0007669"/>
    <property type="project" value="TreeGrafter"/>
</dbReference>
<reference evidence="8" key="1">
    <citation type="journal article" date="2018" name="Int. J. Syst. Evol. Microbiol.">
        <title>Neptunicella marina gen. nov., sp. nov., isolated from surface seawater.</title>
        <authorList>
            <person name="Liu X."/>
            <person name="Lai Q."/>
            <person name="Du Y."/>
            <person name="Zhang X."/>
            <person name="Liu Z."/>
            <person name="Sun F."/>
            <person name="Shao Z."/>
        </authorList>
    </citation>
    <scope>NUCLEOTIDE SEQUENCE</scope>
    <source>
        <strain evidence="8">S27-2</strain>
    </source>
</reference>
<dbReference type="InterPro" id="IPR057268">
    <property type="entry name" value="Ribosomal_L18"/>
</dbReference>
<keyword evidence="2 7" id="KW-0699">rRNA-binding</keyword>
<evidence type="ECO:0000256" key="3">
    <source>
        <dbReference type="ARBA" id="ARBA00022884"/>
    </source>
</evidence>
<dbReference type="Gene3D" id="3.30.420.100">
    <property type="match status" value="1"/>
</dbReference>
<comment type="caution">
    <text evidence="8">The sequence shown here is derived from an EMBL/GenBank/DDBJ whole genome shotgun (WGS) entry which is preliminary data.</text>
</comment>
<dbReference type="InterPro" id="IPR004389">
    <property type="entry name" value="Ribosomal_uL18_bac-type"/>
</dbReference>
<accession>A0A8J6M409</accession>
<dbReference type="PANTHER" id="PTHR12899">
    <property type="entry name" value="39S RIBOSOMAL PROTEIN L18, MITOCHONDRIAL"/>
    <property type="match status" value="1"/>
</dbReference>
<sequence length="117" mass="12759">MDKKSARLRRATRARKKISELAVHRLTVNRTPRHIYAQLIAPCGSQVLAAASTLEADLNKDLKSTGNVEAATVIGKAIAERAMEKGIKDVAFDRSGFKYHGRVKALADAAREAGLKF</sequence>
<keyword evidence="4 7" id="KW-0689">Ribosomal protein</keyword>
<protein>
    <recommendedName>
        <fullName evidence="6 7">Large ribosomal subunit protein uL18</fullName>
    </recommendedName>
</protein>
<dbReference type="GO" id="GO:0003735">
    <property type="term" value="F:structural constituent of ribosome"/>
    <property type="evidence" value="ECO:0007669"/>
    <property type="project" value="InterPro"/>
</dbReference>
<evidence type="ECO:0000256" key="2">
    <source>
        <dbReference type="ARBA" id="ARBA00022730"/>
    </source>
</evidence>
<dbReference type="GO" id="GO:0006412">
    <property type="term" value="P:translation"/>
    <property type="evidence" value="ECO:0007669"/>
    <property type="project" value="UniProtKB-UniRule"/>
</dbReference>
<keyword evidence="9" id="KW-1185">Reference proteome</keyword>
<comment type="function">
    <text evidence="7">This is one of the proteins that bind and probably mediate the attachment of the 5S RNA into the large ribosomal subunit, where it forms part of the central protuberance.</text>
</comment>
<keyword evidence="5 7" id="KW-0687">Ribonucleoprotein</keyword>
<dbReference type="Proteomes" id="UP000601768">
    <property type="component" value="Unassembled WGS sequence"/>
</dbReference>
<evidence type="ECO:0000256" key="4">
    <source>
        <dbReference type="ARBA" id="ARBA00022980"/>
    </source>
</evidence>
<evidence type="ECO:0000256" key="6">
    <source>
        <dbReference type="ARBA" id="ARBA00035197"/>
    </source>
</evidence>
<evidence type="ECO:0000256" key="5">
    <source>
        <dbReference type="ARBA" id="ARBA00023274"/>
    </source>
</evidence>
<dbReference type="NCBIfam" id="TIGR00060">
    <property type="entry name" value="L18_bact"/>
    <property type="match status" value="1"/>
</dbReference>
<dbReference type="PANTHER" id="PTHR12899:SF3">
    <property type="entry name" value="LARGE RIBOSOMAL SUBUNIT PROTEIN UL18M"/>
    <property type="match status" value="1"/>
</dbReference>
<dbReference type="InterPro" id="IPR005484">
    <property type="entry name" value="Ribosomal_uL18_bac/plant/anim"/>
</dbReference>
<name>A0A8J6M409_9ALTE</name>